<dbReference type="PROSITE" id="PS01081">
    <property type="entry name" value="HTH_TETR_1"/>
    <property type="match status" value="1"/>
</dbReference>
<evidence type="ECO:0000256" key="2">
    <source>
        <dbReference type="PROSITE-ProRule" id="PRU00335"/>
    </source>
</evidence>
<name>A0A1I2DX44_9GAMM</name>
<keyword evidence="1 2" id="KW-0238">DNA-binding</keyword>
<dbReference type="AlphaFoldDB" id="A0A1I2DX44"/>
<dbReference type="InterPro" id="IPR036271">
    <property type="entry name" value="Tet_transcr_reg_TetR-rel_C_sf"/>
</dbReference>
<dbReference type="PANTHER" id="PTHR30055">
    <property type="entry name" value="HTH-TYPE TRANSCRIPTIONAL REGULATOR RUTR"/>
    <property type="match status" value="1"/>
</dbReference>
<evidence type="ECO:0000259" key="3">
    <source>
        <dbReference type="PROSITE" id="PS50977"/>
    </source>
</evidence>
<feature type="DNA-binding region" description="H-T-H motif" evidence="2">
    <location>
        <begin position="32"/>
        <end position="51"/>
    </location>
</feature>
<keyword evidence="5" id="KW-1185">Reference proteome</keyword>
<dbReference type="GO" id="GO:0000976">
    <property type="term" value="F:transcription cis-regulatory region binding"/>
    <property type="evidence" value="ECO:0007669"/>
    <property type="project" value="TreeGrafter"/>
</dbReference>
<dbReference type="RefSeq" id="WP_231504089.1">
    <property type="nucleotide sequence ID" value="NZ_FONH01000004.1"/>
</dbReference>
<evidence type="ECO:0000256" key="1">
    <source>
        <dbReference type="ARBA" id="ARBA00023125"/>
    </source>
</evidence>
<gene>
    <name evidence="4" type="ORF">SAMN02799615_01855</name>
</gene>
<dbReference type="GO" id="GO:0003700">
    <property type="term" value="F:DNA-binding transcription factor activity"/>
    <property type="evidence" value="ECO:0007669"/>
    <property type="project" value="TreeGrafter"/>
</dbReference>
<dbReference type="InterPro" id="IPR041586">
    <property type="entry name" value="PsrA_TetR_C"/>
</dbReference>
<protein>
    <submittedName>
        <fullName evidence="4">Transcriptional regulator, TetR family</fullName>
    </submittedName>
</protein>
<accession>A0A1I2DX44</accession>
<reference evidence="5" key="1">
    <citation type="submission" date="2016-10" db="EMBL/GenBank/DDBJ databases">
        <authorList>
            <person name="Varghese N."/>
            <person name="Submissions S."/>
        </authorList>
    </citation>
    <scope>NUCLEOTIDE SEQUENCE [LARGE SCALE GENOMIC DNA]</scope>
    <source>
        <strain evidence="5">UNC178MFTsu3.1</strain>
    </source>
</reference>
<sequence>MNSQVTASGNTRIRLLQAAEALFIEHGFESMSLRQITQRADANLAAVNYHFGSKELLVQELLSKRLDRLNQERLQLLSACEQQAKGSPLDASAVLSVLFVPALRLSRDPAGGPAFMRLLGRVYSDPSPFIRDHLQEHYRPIFGRFFEAFSLALPELPRNELGMRLHFILKSLSGLLAGEDMDDLIASLSMGEPMSDAVVLARLISLVSPMLTSPFGSPEQIEIIEQVMGQADAAAKATDAVQAASDQAASHKTFGVLTMLNESGDGA</sequence>
<dbReference type="STRING" id="500610.SAMN02799615_01855"/>
<evidence type="ECO:0000313" key="5">
    <source>
        <dbReference type="Proteomes" id="UP000199477"/>
    </source>
</evidence>
<organism evidence="4 5">
    <name type="scientific">Dyella marensis</name>
    <dbReference type="NCBI Taxonomy" id="500610"/>
    <lineage>
        <taxon>Bacteria</taxon>
        <taxon>Pseudomonadati</taxon>
        <taxon>Pseudomonadota</taxon>
        <taxon>Gammaproteobacteria</taxon>
        <taxon>Lysobacterales</taxon>
        <taxon>Rhodanobacteraceae</taxon>
        <taxon>Dyella</taxon>
    </lineage>
</organism>
<dbReference type="InterPro" id="IPR050109">
    <property type="entry name" value="HTH-type_TetR-like_transc_reg"/>
</dbReference>
<dbReference type="InterPro" id="IPR023772">
    <property type="entry name" value="DNA-bd_HTH_TetR-type_CS"/>
</dbReference>
<dbReference type="PROSITE" id="PS50977">
    <property type="entry name" value="HTH_TETR_2"/>
    <property type="match status" value="1"/>
</dbReference>
<dbReference type="PRINTS" id="PR00455">
    <property type="entry name" value="HTHTETR"/>
</dbReference>
<dbReference type="Proteomes" id="UP000199477">
    <property type="component" value="Unassembled WGS sequence"/>
</dbReference>
<dbReference type="InterPro" id="IPR001647">
    <property type="entry name" value="HTH_TetR"/>
</dbReference>
<dbReference type="PANTHER" id="PTHR30055:SF235">
    <property type="entry name" value="TRANSCRIPTIONAL REGULATORY PROTEIN"/>
    <property type="match status" value="1"/>
</dbReference>
<dbReference type="SUPFAM" id="SSF46689">
    <property type="entry name" value="Homeodomain-like"/>
    <property type="match status" value="1"/>
</dbReference>
<dbReference type="Pfam" id="PF00440">
    <property type="entry name" value="TetR_N"/>
    <property type="match status" value="1"/>
</dbReference>
<evidence type="ECO:0000313" key="4">
    <source>
        <dbReference type="EMBL" id="SFE85242.1"/>
    </source>
</evidence>
<feature type="domain" description="HTH tetR-type" evidence="3">
    <location>
        <begin position="9"/>
        <end position="69"/>
    </location>
</feature>
<dbReference type="EMBL" id="FONH01000004">
    <property type="protein sequence ID" value="SFE85242.1"/>
    <property type="molecule type" value="Genomic_DNA"/>
</dbReference>
<dbReference type="Pfam" id="PF17939">
    <property type="entry name" value="TetR_C_30"/>
    <property type="match status" value="1"/>
</dbReference>
<proteinExistence type="predicted"/>
<dbReference type="SUPFAM" id="SSF48498">
    <property type="entry name" value="Tetracyclin repressor-like, C-terminal domain"/>
    <property type="match status" value="1"/>
</dbReference>
<dbReference type="Gene3D" id="1.10.357.10">
    <property type="entry name" value="Tetracycline Repressor, domain 2"/>
    <property type="match status" value="1"/>
</dbReference>
<dbReference type="InterPro" id="IPR009057">
    <property type="entry name" value="Homeodomain-like_sf"/>
</dbReference>